<evidence type="ECO:0000313" key="5">
    <source>
        <dbReference type="Proteomes" id="UP001185092"/>
    </source>
</evidence>
<reference evidence="4" key="1">
    <citation type="submission" date="2023-07" db="EMBL/GenBank/DDBJ databases">
        <title>Genomic Encyclopedia of Type Strains, Phase IV (KMG-IV): sequencing the most valuable type-strain genomes for metagenomic binning, comparative biology and taxonomic classification.</title>
        <authorList>
            <person name="Goeker M."/>
        </authorList>
    </citation>
    <scope>NUCLEOTIDE SEQUENCE</scope>
    <source>
        <strain evidence="4">DSM 26174</strain>
    </source>
</reference>
<dbReference type="PANTHER" id="PTHR32097">
    <property type="entry name" value="CAMP-BINDING PROTEIN 1-RELATED"/>
    <property type="match status" value="1"/>
</dbReference>
<feature type="region of interest" description="Disordered" evidence="2">
    <location>
        <begin position="73"/>
        <end position="106"/>
    </location>
</feature>
<dbReference type="Gene3D" id="2.60.60.30">
    <property type="entry name" value="sav2460 like domains"/>
    <property type="match status" value="1"/>
</dbReference>
<evidence type="ECO:0000256" key="2">
    <source>
        <dbReference type="SAM" id="MobiDB-lite"/>
    </source>
</evidence>
<dbReference type="GO" id="GO:0046690">
    <property type="term" value="P:response to tellurium ion"/>
    <property type="evidence" value="ECO:0007669"/>
    <property type="project" value="UniProtKB-KW"/>
</dbReference>
<name>A0AAE4BT42_9BACT</name>
<protein>
    <submittedName>
        <fullName evidence="4">Tellurium resistance protein TerD</fullName>
    </submittedName>
</protein>
<gene>
    <name evidence="4" type="ORF">HNQ88_003467</name>
</gene>
<dbReference type="InterPro" id="IPR051324">
    <property type="entry name" value="Stress/Tellurium_Resist"/>
</dbReference>
<accession>A0AAE4BT42</accession>
<comment type="caution">
    <text evidence="4">The sequence shown here is derived from an EMBL/GenBank/DDBJ whole genome shotgun (WGS) entry which is preliminary data.</text>
</comment>
<keyword evidence="1" id="KW-0778">Tellurium resistance</keyword>
<evidence type="ECO:0000313" key="4">
    <source>
        <dbReference type="EMBL" id="MDR6240401.1"/>
    </source>
</evidence>
<dbReference type="RefSeq" id="WP_309940317.1">
    <property type="nucleotide sequence ID" value="NZ_JAVDQD010000004.1"/>
</dbReference>
<sequence>MGIKLKKGQRVTMGLNKLGVGLGWDPNTSSGEDFDLDVSAFLIGSNGKCGKQSDFVFYQSELRTEPFSSKFASDDDWKAKTRPMSSDGAVLGSFDDTSGNESDGGDDETINIDLQKVSSDTQEIIIVVTIYDAESRGQNFGQVRNSYIRIYDENTGREELQYDLDEDYSTETSIEVARLYRRGSEWKFDAMGMSYNEEIDHFFYKYCDPSWLA</sequence>
<dbReference type="AlphaFoldDB" id="A0AAE4BT42"/>
<dbReference type="PANTHER" id="PTHR32097:SF17">
    <property type="entry name" value="CAMP-BINDING PROTEIN 1-RELATED"/>
    <property type="match status" value="1"/>
</dbReference>
<evidence type="ECO:0000256" key="1">
    <source>
        <dbReference type="ARBA" id="ARBA00022686"/>
    </source>
</evidence>
<evidence type="ECO:0000259" key="3">
    <source>
        <dbReference type="Pfam" id="PF02342"/>
    </source>
</evidence>
<organism evidence="4 5">
    <name type="scientific">Aureibacter tunicatorum</name>
    <dbReference type="NCBI Taxonomy" id="866807"/>
    <lineage>
        <taxon>Bacteria</taxon>
        <taxon>Pseudomonadati</taxon>
        <taxon>Bacteroidota</taxon>
        <taxon>Cytophagia</taxon>
        <taxon>Cytophagales</taxon>
        <taxon>Persicobacteraceae</taxon>
        <taxon>Aureibacter</taxon>
    </lineage>
</organism>
<dbReference type="CDD" id="cd06974">
    <property type="entry name" value="TerD_like"/>
    <property type="match status" value="1"/>
</dbReference>
<dbReference type="InterPro" id="IPR003325">
    <property type="entry name" value="TerD"/>
</dbReference>
<dbReference type="Pfam" id="PF02342">
    <property type="entry name" value="TerD"/>
    <property type="match status" value="1"/>
</dbReference>
<proteinExistence type="predicted"/>
<keyword evidence="5" id="KW-1185">Reference proteome</keyword>
<dbReference type="Proteomes" id="UP001185092">
    <property type="component" value="Unassembled WGS sequence"/>
</dbReference>
<dbReference type="EMBL" id="JAVDQD010000004">
    <property type="protein sequence ID" value="MDR6240401.1"/>
    <property type="molecule type" value="Genomic_DNA"/>
</dbReference>
<feature type="domain" description="TerD" evidence="3">
    <location>
        <begin position="1"/>
        <end position="206"/>
    </location>
</feature>